<evidence type="ECO:0000256" key="2">
    <source>
        <dbReference type="ARBA" id="ARBA00022771"/>
    </source>
</evidence>
<organism evidence="5 6">
    <name type="scientific">Owenia fusiformis</name>
    <name type="common">Polychaete worm</name>
    <dbReference type="NCBI Taxonomy" id="6347"/>
    <lineage>
        <taxon>Eukaryota</taxon>
        <taxon>Metazoa</taxon>
        <taxon>Spiralia</taxon>
        <taxon>Lophotrochozoa</taxon>
        <taxon>Annelida</taxon>
        <taxon>Polychaeta</taxon>
        <taxon>Sedentaria</taxon>
        <taxon>Canalipalpata</taxon>
        <taxon>Sabellida</taxon>
        <taxon>Oweniida</taxon>
        <taxon>Oweniidae</taxon>
        <taxon>Owenia</taxon>
    </lineage>
</organism>
<dbReference type="InterPro" id="IPR006612">
    <property type="entry name" value="THAP_Znf"/>
</dbReference>
<dbReference type="InterPro" id="IPR052224">
    <property type="entry name" value="THAP_domain_protein"/>
</dbReference>
<keyword evidence="4" id="KW-0238">DNA-binding</keyword>
<dbReference type="PANTHER" id="PTHR46927:SF3">
    <property type="entry name" value="THAP-TYPE DOMAIN-CONTAINING PROTEIN"/>
    <property type="match status" value="1"/>
</dbReference>
<feature type="non-terminal residue" evidence="5">
    <location>
        <position position="115"/>
    </location>
</feature>
<feature type="non-terminal residue" evidence="5">
    <location>
        <position position="1"/>
    </location>
</feature>
<dbReference type="SMART" id="SM00980">
    <property type="entry name" value="THAP"/>
    <property type="match status" value="1"/>
</dbReference>
<keyword evidence="3" id="KW-0862">Zinc</keyword>
<dbReference type="GO" id="GO:0008270">
    <property type="term" value="F:zinc ion binding"/>
    <property type="evidence" value="ECO:0007669"/>
    <property type="project" value="UniProtKB-KW"/>
</dbReference>
<keyword evidence="1" id="KW-0479">Metal-binding</keyword>
<keyword evidence="6" id="KW-1185">Reference proteome</keyword>
<dbReference type="GO" id="GO:0003677">
    <property type="term" value="F:DNA binding"/>
    <property type="evidence" value="ECO:0007669"/>
    <property type="project" value="UniProtKB-UniRule"/>
</dbReference>
<sequence length="115" mass="13121">CCVPLCNNKGGHYFKSDSESRKLWMAAIKRDKWTPNFANAVVCKKHFLPEDYITHGINGKPLRYQKLKPTAVPSVFEWTKKSQSSVSRAKRYSMKNLEGKTTEVDSSSIKSHIDN</sequence>
<evidence type="ECO:0000256" key="3">
    <source>
        <dbReference type="ARBA" id="ARBA00022833"/>
    </source>
</evidence>
<dbReference type="Pfam" id="PF05485">
    <property type="entry name" value="THAP"/>
    <property type="match status" value="1"/>
</dbReference>
<keyword evidence="2" id="KW-0863">Zinc-finger</keyword>
<evidence type="ECO:0000256" key="4">
    <source>
        <dbReference type="ARBA" id="ARBA00023125"/>
    </source>
</evidence>
<evidence type="ECO:0000313" key="5">
    <source>
        <dbReference type="EMBL" id="CAH1803307.1"/>
    </source>
</evidence>
<evidence type="ECO:0000256" key="1">
    <source>
        <dbReference type="ARBA" id="ARBA00022723"/>
    </source>
</evidence>
<dbReference type="Proteomes" id="UP000749559">
    <property type="component" value="Unassembled WGS sequence"/>
</dbReference>
<dbReference type="InterPro" id="IPR038441">
    <property type="entry name" value="THAP_Znf_sf"/>
</dbReference>
<dbReference type="OrthoDB" id="6272738at2759"/>
<evidence type="ECO:0000313" key="6">
    <source>
        <dbReference type="Proteomes" id="UP000749559"/>
    </source>
</evidence>
<dbReference type="EMBL" id="CAIIXF020000458">
    <property type="protein sequence ID" value="CAH1803307.1"/>
    <property type="molecule type" value="Genomic_DNA"/>
</dbReference>
<dbReference type="PANTHER" id="PTHR46927">
    <property type="entry name" value="AGAP005574-PA"/>
    <property type="match status" value="1"/>
</dbReference>
<reference evidence="5" key="1">
    <citation type="submission" date="2022-03" db="EMBL/GenBank/DDBJ databases">
        <authorList>
            <person name="Martin C."/>
        </authorList>
    </citation>
    <scope>NUCLEOTIDE SEQUENCE</scope>
</reference>
<dbReference type="AlphaFoldDB" id="A0A8J1YA04"/>
<comment type="caution">
    <text evidence="5">The sequence shown here is derived from an EMBL/GenBank/DDBJ whole genome shotgun (WGS) entry which is preliminary data.</text>
</comment>
<dbReference type="SUPFAM" id="SSF57716">
    <property type="entry name" value="Glucocorticoid receptor-like (DNA-binding domain)"/>
    <property type="match status" value="1"/>
</dbReference>
<dbReference type="PROSITE" id="PS50950">
    <property type="entry name" value="ZF_THAP"/>
    <property type="match status" value="1"/>
</dbReference>
<dbReference type="Gene3D" id="6.20.210.20">
    <property type="entry name" value="THAP domain"/>
    <property type="match status" value="1"/>
</dbReference>
<proteinExistence type="predicted"/>
<gene>
    <name evidence="5" type="ORF">OFUS_LOCUS26912</name>
</gene>
<name>A0A8J1YA04_OWEFU</name>
<protein>
    <submittedName>
        <fullName evidence="5">Uncharacterized protein</fullName>
    </submittedName>
</protein>
<accession>A0A8J1YA04</accession>